<feature type="region of interest" description="Disordered" evidence="1">
    <location>
        <begin position="47"/>
        <end position="79"/>
    </location>
</feature>
<comment type="caution">
    <text evidence="2">The sequence shown here is derived from an EMBL/GenBank/DDBJ whole genome shotgun (WGS) entry which is preliminary data.</text>
</comment>
<dbReference type="RefSeq" id="WP_068894807.1">
    <property type="nucleotide sequence ID" value="NZ_BDCX01000002.1"/>
</dbReference>
<evidence type="ECO:0000313" key="2">
    <source>
        <dbReference type="EMBL" id="GAT65399.1"/>
    </source>
</evidence>
<dbReference type="GO" id="GO:0016740">
    <property type="term" value="F:transferase activity"/>
    <property type="evidence" value="ECO:0007669"/>
    <property type="project" value="UniProtKB-KW"/>
</dbReference>
<dbReference type="Gene3D" id="3.90.550.10">
    <property type="entry name" value="Spore Coat Polysaccharide Biosynthesis Protein SpsA, Chain A"/>
    <property type="match status" value="1"/>
</dbReference>
<keyword evidence="3" id="KW-1185">Reference proteome</keyword>
<reference evidence="3" key="2">
    <citation type="submission" date="2016-04" db="EMBL/GenBank/DDBJ databases">
        <title>Planomonospora sphaerica JCM9374 whole genome shotgun sequence.</title>
        <authorList>
            <person name="Suzuki T."/>
            <person name="Dohra H."/>
            <person name="Kodani S."/>
        </authorList>
    </citation>
    <scope>NUCLEOTIDE SEQUENCE [LARGE SCALE GENOMIC DNA]</scope>
    <source>
        <strain evidence="3">JCM 9374</strain>
    </source>
</reference>
<dbReference type="STRING" id="161355.PS9374_01032"/>
<sequence>MIAEIRATIDEVLTPGRLSSAVVACAGFPRPAEVVGPQPAARVVDLDRPVDHGPVDPDGPVDPGAPVASPGVVDPGPPTASPGVVEGIALILRTPADLRRIAEPASRLPSARRLVVHVVEAPEWWHLRTPGEGGFAVRALDSLRLARHGETGWIAEMHFHAAVPPAGVLASMAGPLRPGSAGAPGTAEPGDRPGTPAARTGGPAARPARVRERPVRPVRPVDELSVNPVGFLGAPELGTADLLRRDGRWEAVLDGAPVVVFPEPSGRVTDVEVARLRPLRAIRVDWAAQGGLADLVVALAAAGVPLLVSRIPAEVRPVLGEELARLLESATPELLADDLRREEHSVGLRRRALLAHGRRARAARPRISVLLATRRPEMVGFALSQIARQRLVDAEVVLAAHGFSAADALRGVPGAGPYPVTAVEADAATPFGEVLNRAVSRAGGDYLAKWDDDDWYGPHHLADMHLARVYSGAEVTGTSAELFYLEELDTTVRHRWACETWQDFVSGGTIFMPRDTFEAVGGFRPVARTVDGQFLEAVLRAGGRIYQTHGLGFLIRRGRPDRHTWQEGADWFLEQAVERWEGFRPPATVTG</sequence>
<feature type="region of interest" description="Disordered" evidence="1">
    <location>
        <begin position="174"/>
        <end position="211"/>
    </location>
</feature>
<dbReference type="SUPFAM" id="SSF53448">
    <property type="entry name" value="Nucleotide-diphospho-sugar transferases"/>
    <property type="match status" value="1"/>
</dbReference>
<evidence type="ECO:0000313" key="3">
    <source>
        <dbReference type="Proteomes" id="UP000077701"/>
    </source>
</evidence>
<dbReference type="EMBL" id="BDCX01000002">
    <property type="protein sequence ID" value="GAT65399.1"/>
    <property type="molecule type" value="Genomic_DNA"/>
</dbReference>
<gene>
    <name evidence="2" type="ORF">PS9374_01032</name>
</gene>
<proteinExistence type="predicted"/>
<protein>
    <submittedName>
        <fullName evidence="2">Glycosyl transferase family 2</fullName>
    </submittedName>
</protein>
<organism evidence="2 3">
    <name type="scientific">Planomonospora sphaerica</name>
    <dbReference type="NCBI Taxonomy" id="161355"/>
    <lineage>
        <taxon>Bacteria</taxon>
        <taxon>Bacillati</taxon>
        <taxon>Actinomycetota</taxon>
        <taxon>Actinomycetes</taxon>
        <taxon>Streptosporangiales</taxon>
        <taxon>Streptosporangiaceae</taxon>
        <taxon>Planomonospora</taxon>
    </lineage>
</organism>
<feature type="compositionally biased region" description="Low complexity" evidence="1">
    <location>
        <begin position="192"/>
        <end position="207"/>
    </location>
</feature>
<feature type="compositionally biased region" description="Low complexity" evidence="1">
    <location>
        <begin position="56"/>
        <end position="68"/>
    </location>
</feature>
<reference evidence="2 3" key="1">
    <citation type="journal article" date="2016" name="Genome Announc.">
        <title>Draft Genome Sequence of Planomonospora sphaerica JCM9374, a Rare Actinomycete.</title>
        <authorList>
            <person name="Dohra H."/>
            <person name="Suzuki T."/>
            <person name="Inoue Y."/>
            <person name="Kodani S."/>
        </authorList>
    </citation>
    <scope>NUCLEOTIDE SEQUENCE [LARGE SCALE GENOMIC DNA]</scope>
    <source>
        <strain evidence="2 3">JCM 9374</strain>
    </source>
</reference>
<keyword evidence="2" id="KW-0808">Transferase</keyword>
<name>A0A171BPF7_9ACTN</name>
<evidence type="ECO:0000256" key="1">
    <source>
        <dbReference type="SAM" id="MobiDB-lite"/>
    </source>
</evidence>
<accession>A0A171BPF7</accession>
<dbReference type="InterPro" id="IPR029044">
    <property type="entry name" value="Nucleotide-diphossugar_trans"/>
</dbReference>
<dbReference type="AlphaFoldDB" id="A0A171BPF7"/>
<dbReference type="Proteomes" id="UP000077701">
    <property type="component" value="Unassembled WGS sequence"/>
</dbReference>
<dbReference type="OrthoDB" id="6713581at2"/>